<feature type="region of interest" description="Disordered" evidence="1">
    <location>
        <begin position="1"/>
        <end position="40"/>
    </location>
</feature>
<dbReference type="RefSeq" id="WP_215886216.1">
    <property type="nucleotide sequence ID" value="NZ_CP134225.1"/>
</dbReference>
<dbReference type="EMBL" id="JABBHS010000276">
    <property type="protein sequence ID" value="MBU2723416.1"/>
    <property type="molecule type" value="Genomic_DNA"/>
</dbReference>
<evidence type="ECO:0000256" key="1">
    <source>
        <dbReference type="SAM" id="MobiDB-lite"/>
    </source>
</evidence>
<comment type="caution">
    <text evidence="2">The sequence shown here is derived from an EMBL/GenBank/DDBJ whole genome shotgun (WGS) entry which is preliminary data.</text>
</comment>
<accession>A0A8X8G6Q4</accession>
<organism evidence="2 3">
    <name type="scientific">Acidithiobacillus ferridurans</name>
    <dbReference type="NCBI Taxonomy" id="1232575"/>
    <lineage>
        <taxon>Bacteria</taxon>
        <taxon>Pseudomonadati</taxon>
        <taxon>Pseudomonadota</taxon>
        <taxon>Acidithiobacillia</taxon>
        <taxon>Acidithiobacillales</taxon>
        <taxon>Acidithiobacillaceae</taxon>
        <taxon>Acidithiobacillus</taxon>
    </lineage>
</organism>
<feature type="compositionally biased region" description="Basic and acidic residues" evidence="1">
    <location>
        <begin position="21"/>
        <end position="31"/>
    </location>
</feature>
<sequence>MSKEKLSGKLPKLKIRSLYHRPTEQHRDAKAYSRKGRAAQRDFRECRDGSLLQIDLGA</sequence>
<name>A0A8X8G6Q4_ACIFI</name>
<dbReference type="AlphaFoldDB" id="A0A8X8G6Q4"/>
<dbReference type="Proteomes" id="UP000887300">
    <property type="component" value="Unassembled WGS sequence"/>
</dbReference>
<protein>
    <submittedName>
        <fullName evidence="2">Uncharacterized protein</fullName>
    </submittedName>
</protein>
<gene>
    <name evidence="2" type="ORF">HF568_09425</name>
</gene>
<reference evidence="2" key="1">
    <citation type="journal article" date="2021" name="ISME J.">
        <title>Genomic evolution of the class Acidithiobacillia: deep-branching Proteobacteria living in extreme acidic conditions.</title>
        <authorList>
            <person name="Moya-Beltran A."/>
            <person name="Beard S."/>
            <person name="Rojas-Villalobos C."/>
            <person name="Issotta F."/>
            <person name="Gallardo Y."/>
            <person name="Ulloa R."/>
            <person name="Giaveno A."/>
            <person name="Degli Esposti M."/>
            <person name="Johnson D.B."/>
            <person name="Quatrini R."/>
        </authorList>
    </citation>
    <scope>NUCLEOTIDE SEQUENCE</scope>
    <source>
        <strain evidence="2">DSM 583</strain>
    </source>
</reference>
<proteinExistence type="predicted"/>
<evidence type="ECO:0000313" key="3">
    <source>
        <dbReference type="Proteomes" id="UP000887300"/>
    </source>
</evidence>
<evidence type="ECO:0000313" key="2">
    <source>
        <dbReference type="EMBL" id="MBU2723416.1"/>
    </source>
</evidence>